<dbReference type="OrthoDB" id="5134445at2759"/>
<dbReference type="GO" id="GO:0016301">
    <property type="term" value="F:kinase activity"/>
    <property type="evidence" value="ECO:0007669"/>
    <property type="project" value="UniProtKB-KW"/>
</dbReference>
<dbReference type="STRING" id="1081102.A0A162MP01"/>
<dbReference type="InterPro" id="IPR011009">
    <property type="entry name" value="Kinase-like_dom_sf"/>
</dbReference>
<keyword evidence="2" id="KW-1185">Reference proteome</keyword>
<keyword evidence="1" id="KW-0808">Transferase</keyword>
<protein>
    <submittedName>
        <fullName evidence="1">Protein kinase-like domain protein</fullName>
    </submittedName>
</protein>
<organism evidence="1 2">
    <name type="scientific">Niveomyces insectorum RCEF 264</name>
    <dbReference type="NCBI Taxonomy" id="1081102"/>
    <lineage>
        <taxon>Eukaryota</taxon>
        <taxon>Fungi</taxon>
        <taxon>Dikarya</taxon>
        <taxon>Ascomycota</taxon>
        <taxon>Pezizomycotina</taxon>
        <taxon>Sordariomycetes</taxon>
        <taxon>Hypocreomycetidae</taxon>
        <taxon>Hypocreales</taxon>
        <taxon>Cordycipitaceae</taxon>
        <taxon>Niveomyces</taxon>
    </lineage>
</organism>
<reference evidence="1 2" key="1">
    <citation type="journal article" date="2016" name="Genome Biol. Evol.">
        <title>Divergent and convergent evolution of fungal pathogenicity.</title>
        <authorList>
            <person name="Shang Y."/>
            <person name="Xiao G."/>
            <person name="Zheng P."/>
            <person name="Cen K."/>
            <person name="Zhan S."/>
            <person name="Wang C."/>
        </authorList>
    </citation>
    <scope>NUCLEOTIDE SEQUENCE [LARGE SCALE GENOMIC DNA]</scope>
    <source>
        <strain evidence="1 2">RCEF 264</strain>
    </source>
</reference>
<proteinExistence type="predicted"/>
<dbReference type="Proteomes" id="UP000076874">
    <property type="component" value="Unassembled WGS sequence"/>
</dbReference>
<keyword evidence="1" id="KW-0418">Kinase</keyword>
<dbReference type="SUPFAM" id="SSF56112">
    <property type="entry name" value="Protein kinase-like (PK-like)"/>
    <property type="match status" value="1"/>
</dbReference>
<evidence type="ECO:0000313" key="1">
    <source>
        <dbReference type="EMBL" id="OAA64750.1"/>
    </source>
</evidence>
<accession>A0A162MP01</accession>
<dbReference type="EMBL" id="AZHD01000004">
    <property type="protein sequence ID" value="OAA64750.1"/>
    <property type="molecule type" value="Genomic_DNA"/>
</dbReference>
<name>A0A162MP01_9HYPO</name>
<evidence type="ECO:0000313" key="2">
    <source>
        <dbReference type="Proteomes" id="UP000076874"/>
    </source>
</evidence>
<dbReference type="AlphaFoldDB" id="A0A162MP01"/>
<comment type="caution">
    <text evidence="1">The sequence shown here is derived from an EMBL/GenBank/DDBJ whole genome shotgun (WGS) entry which is preliminary data.</text>
</comment>
<sequence>MSTSAVVPYRVGAALRLHIHQSLSDELPISGTVSATITKVFSLTMQPVMRVTIPTPTGTDFCAVIKLYDRRCGSTLRNIGRQVVQHTAEAEAAYQAFVRSGEMETFVRSLAERRKTSVYPPGAYEFYEDNSPQSMARFEAALWLQSNEYFDSETEAYARLRDLQGKTIPRMYAHARLDLSRGGAHHVPDDLCHGPLSTYFDTKAVLLEYIPGPSLHDLPFSDISRRSADPTHTCQVVVQEAVNTVHEINRRGMVLSDCSPFNALVDQRTQRAVIIDFAQCEFRDQLIDFYINVQHDNEEPGWDPDVAYWDLAFCTDNPGAIGAVMTLRCRRDKGMHLAIQYPDRVKIEQDIESKTSRWDKDGYHLQNHVTYRGGPQAKGARQQPP</sequence>
<gene>
    <name evidence="1" type="ORF">SPI_03397</name>
</gene>